<reference evidence="4" key="1">
    <citation type="journal article" date="2019" name="Int. J. Syst. Evol. Microbiol.">
        <title>The Global Catalogue of Microorganisms (GCM) 10K type strain sequencing project: providing services to taxonomists for standard genome sequencing and annotation.</title>
        <authorList>
            <consortium name="The Broad Institute Genomics Platform"/>
            <consortium name="The Broad Institute Genome Sequencing Center for Infectious Disease"/>
            <person name="Wu L."/>
            <person name="Ma J."/>
        </authorList>
    </citation>
    <scope>NUCLEOTIDE SEQUENCE [LARGE SCALE GENOMIC DNA]</scope>
    <source>
        <strain evidence="4">CCUG 61889</strain>
    </source>
</reference>
<feature type="active site" description="Proton donor" evidence="2">
    <location>
        <position position="47"/>
    </location>
</feature>
<sequence length="194" mass="22632">MNSLTSQAHYFIGVSIPKEIQERLSNWRKQNQPNLSFKTWVSEGDYHITLVFLGGTPEHQKTVLVKRLMEVAASHRSFDLQISSLQTFGKSESPRVVWLGVNDSSPLNRLQVDIARECKNLDFRLDERPYRPHITIAKQWKGEGAFPYESYRNEMIVPPHDTIFSVESFNLFQIHLHRKPRYEPIHKFQLQGKG</sequence>
<proteinExistence type="inferred from homology"/>
<comment type="catalytic activity">
    <reaction evidence="2">
        <text>a 3'-end 2',3'-cyclophospho-ribonucleotide-RNA + H2O = a 3'-end 2'-phospho-ribonucleotide-RNA + H(+)</text>
        <dbReference type="Rhea" id="RHEA:11828"/>
        <dbReference type="Rhea" id="RHEA-COMP:10464"/>
        <dbReference type="Rhea" id="RHEA-COMP:17353"/>
        <dbReference type="ChEBI" id="CHEBI:15377"/>
        <dbReference type="ChEBI" id="CHEBI:15378"/>
        <dbReference type="ChEBI" id="CHEBI:83064"/>
        <dbReference type="ChEBI" id="CHEBI:173113"/>
        <dbReference type="EC" id="3.1.4.58"/>
    </reaction>
</comment>
<name>A0ABV8AZ66_9BACI</name>
<dbReference type="Gene3D" id="3.90.1140.10">
    <property type="entry name" value="Cyclic phosphodiesterase"/>
    <property type="match status" value="1"/>
</dbReference>
<keyword evidence="1 2" id="KW-0378">Hydrolase</keyword>
<dbReference type="Proteomes" id="UP001595752">
    <property type="component" value="Unassembled WGS sequence"/>
</dbReference>
<dbReference type="HAMAP" id="MF_01940">
    <property type="entry name" value="RNA_CPDase"/>
    <property type="match status" value="1"/>
</dbReference>
<accession>A0ABV8AZ66</accession>
<protein>
    <recommendedName>
        <fullName evidence="2">RNA 2',3'-cyclic phosphodiesterase</fullName>
        <shortName evidence="2">RNA 2',3'-CPDase</shortName>
        <ecNumber evidence="2">3.1.4.58</ecNumber>
    </recommendedName>
</protein>
<dbReference type="EC" id="3.1.4.58" evidence="2"/>
<comment type="function">
    <text evidence="2">Hydrolyzes RNA 2',3'-cyclic phosphodiester to an RNA 2'-phosphomonoester.</text>
</comment>
<feature type="active site" description="Proton acceptor" evidence="2">
    <location>
        <position position="133"/>
    </location>
</feature>
<gene>
    <name evidence="3" type="primary">thpR</name>
    <name evidence="3" type="ORF">ACFOU2_06980</name>
</gene>
<keyword evidence="4" id="KW-1185">Reference proteome</keyword>
<dbReference type="SUPFAM" id="SSF55144">
    <property type="entry name" value="LigT-like"/>
    <property type="match status" value="1"/>
</dbReference>
<evidence type="ECO:0000313" key="4">
    <source>
        <dbReference type="Proteomes" id="UP001595752"/>
    </source>
</evidence>
<feature type="short sequence motif" description="HXTX 2" evidence="2">
    <location>
        <begin position="133"/>
        <end position="136"/>
    </location>
</feature>
<comment type="similarity">
    <text evidence="2">Belongs to the 2H phosphoesterase superfamily. ThpR family.</text>
</comment>
<dbReference type="InterPro" id="IPR009097">
    <property type="entry name" value="Cyclic_Pdiesterase"/>
</dbReference>
<dbReference type="PANTHER" id="PTHR35561">
    <property type="entry name" value="RNA 2',3'-CYCLIC PHOSPHODIESTERASE"/>
    <property type="match status" value="1"/>
</dbReference>
<dbReference type="InterPro" id="IPR004175">
    <property type="entry name" value="RNA_CPDase"/>
</dbReference>
<comment type="caution">
    <text evidence="3">The sequence shown here is derived from an EMBL/GenBank/DDBJ whole genome shotgun (WGS) entry which is preliminary data.</text>
</comment>
<dbReference type="PANTHER" id="PTHR35561:SF1">
    <property type="entry name" value="RNA 2',3'-CYCLIC PHOSPHODIESTERASE"/>
    <property type="match status" value="1"/>
</dbReference>
<organism evidence="3 4">
    <name type="scientific">Bacillus songklensis</name>
    <dbReference type="NCBI Taxonomy" id="1069116"/>
    <lineage>
        <taxon>Bacteria</taxon>
        <taxon>Bacillati</taxon>
        <taxon>Bacillota</taxon>
        <taxon>Bacilli</taxon>
        <taxon>Bacillales</taxon>
        <taxon>Bacillaceae</taxon>
        <taxon>Bacillus</taxon>
    </lineage>
</organism>
<evidence type="ECO:0000256" key="2">
    <source>
        <dbReference type="HAMAP-Rule" id="MF_01940"/>
    </source>
</evidence>
<dbReference type="NCBIfam" id="TIGR02258">
    <property type="entry name" value="2_5_ligase"/>
    <property type="match status" value="1"/>
</dbReference>
<feature type="short sequence motif" description="HXTX 1" evidence="2">
    <location>
        <begin position="47"/>
        <end position="50"/>
    </location>
</feature>
<dbReference type="EMBL" id="JBHRZT010000020">
    <property type="protein sequence ID" value="MFC3883278.1"/>
    <property type="molecule type" value="Genomic_DNA"/>
</dbReference>
<evidence type="ECO:0000313" key="3">
    <source>
        <dbReference type="EMBL" id="MFC3883278.1"/>
    </source>
</evidence>
<dbReference type="Pfam" id="PF13563">
    <property type="entry name" value="2_5_RNA_ligase2"/>
    <property type="match status" value="1"/>
</dbReference>
<evidence type="ECO:0000256" key="1">
    <source>
        <dbReference type="ARBA" id="ARBA00022801"/>
    </source>
</evidence>